<evidence type="ECO:0000256" key="5">
    <source>
        <dbReference type="SAM" id="MobiDB-lite"/>
    </source>
</evidence>
<dbReference type="Gene3D" id="1.10.10.60">
    <property type="entry name" value="Homeodomain-like"/>
    <property type="match status" value="2"/>
</dbReference>
<evidence type="ECO:0000259" key="7">
    <source>
        <dbReference type="PROSITE" id="PS51294"/>
    </source>
</evidence>
<feature type="domain" description="HTH myb-type" evidence="7">
    <location>
        <begin position="188"/>
        <end position="243"/>
    </location>
</feature>
<keyword evidence="4" id="KW-0539">Nucleus</keyword>
<evidence type="ECO:0008006" key="10">
    <source>
        <dbReference type="Google" id="ProtNLM"/>
    </source>
</evidence>
<evidence type="ECO:0000256" key="2">
    <source>
        <dbReference type="ARBA" id="ARBA00022737"/>
    </source>
</evidence>
<feature type="domain" description="Myb-like" evidence="6">
    <location>
        <begin position="188"/>
        <end position="239"/>
    </location>
</feature>
<organism evidence="8 9">
    <name type="scientific">Ilex paraguariensis</name>
    <name type="common">yerba mate</name>
    <dbReference type="NCBI Taxonomy" id="185542"/>
    <lineage>
        <taxon>Eukaryota</taxon>
        <taxon>Viridiplantae</taxon>
        <taxon>Streptophyta</taxon>
        <taxon>Embryophyta</taxon>
        <taxon>Tracheophyta</taxon>
        <taxon>Spermatophyta</taxon>
        <taxon>Magnoliopsida</taxon>
        <taxon>eudicotyledons</taxon>
        <taxon>Gunneridae</taxon>
        <taxon>Pentapetalae</taxon>
        <taxon>asterids</taxon>
        <taxon>campanulids</taxon>
        <taxon>Aquifoliales</taxon>
        <taxon>Aquifoliaceae</taxon>
        <taxon>Ilex</taxon>
    </lineage>
</organism>
<dbReference type="InterPro" id="IPR001005">
    <property type="entry name" value="SANT/Myb"/>
</dbReference>
<dbReference type="PANTHER" id="PTHR45614">
    <property type="entry name" value="MYB PROTEIN-RELATED"/>
    <property type="match status" value="1"/>
</dbReference>
<evidence type="ECO:0000256" key="3">
    <source>
        <dbReference type="ARBA" id="ARBA00023125"/>
    </source>
</evidence>
<dbReference type="InterPro" id="IPR017930">
    <property type="entry name" value="Myb_dom"/>
</dbReference>
<accession>A0ABC8R3S5</accession>
<reference evidence="8 9" key="1">
    <citation type="submission" date="2024-02" db="EMBL/GenBank/DDBJ databases">
        <authorList>
            <person name="Vignale AGUSTIN F."/>
            <person name="Sosa J E."/>
            <person name="Modenutti C."/>
        </authorList>
    </citation>
    <scope>NUCLEOTIDE SEQUENCE [LARGE SCALE GENOMIC DNA]</scope>
</reference>
<proteinExistence type="predicted"/>
<dbReference type="GO" id="GO:0003677">
    <property type="term" value="F:DNA binding"/>
    <property type="evidence" value="ECO:0007669"/>
    <property type="project" value="UniProtKB-KW"/>
</dbReference>
<dbReference type="InterPro" id="IPR009057">
    <property type="entry name" value="Homeodomain-like_sf"/>
</dbReference>
<dbReference type="PROSITE" id="PS51294">
    <property type="entry name" value="HTH_MYB"/>
    <property type="match status" value="2"/>
</dbReference>
<dbReference type="AlphaFoldDB" id="A0ABC8R3S5"/>
<dbReference type="InterPro" id="IPR050560">
    <property type="entry name" value="MYB_TF"/>
</dbReference>
<evidence type="ECO:0000313" key="8">
    <source>
        <dbReference type="EMBL" id="CAK9137589.1"/>
    </source>
</evidence>
<name>A0ABC8R3S5_9AQUA</name>
<dbReference type="GO" id="GO:0005634">
    <property type="term" value="C:nucleus"/>
    <property type="evidence" value="ECO:0007669"/>
    <property type="project" value="UniProtKB-SubCell"/>
</dbReference>
<sequence>MEFDIKFKEELIHKPVLLSSNNYLKPEIHDDISMDSSSSKGFLQDFQHLDHLPVMGSSLNPDFPIQTTCFDPFDPFTFVSSSTDLDFYELKPFEENGANGSAVMQNFQGGGYLNNPKNTPVLDTISGNRSSRVPFNGEDIKPMNFAVPDEGSCITAENVYHKKVGMIKKNNNNVGSASNKKQCKSQKKANSSKGQWTSEEDSLLINLVEKFGVRKWSNIAQMLKGRIGKQCRERWHNHLRPEIKKDVWSEQEDRVLIQAHTEVGNKWAEIAKRLPGRTENSIKNHWNATKRRQYSRRKCRSKWPRPSSLLQNYIKSLNLDGKDASTINPMVIKPQTQPEADDFCASDRVVPDHVFDEVPEFVLDERLVEGYSRFDSILDDIPVSAPVVHEKCFDDMEMPYDMASLMLCEVKKEIDLMEMISQVNL</sequence>
<feature type="region of interest" description="Disordered" evidence="5">
    <location>
        <begin position="171"/>
        <end position="196"/>
    </location>
</feature>
<feature type="domain" description="Myb-like" evidence="6">
    <location>
        <begin position="240"/>
        <end position="290"/>
    </location>
</feature>
<dbReference type="Pfam" id="PF00249">
    <property type="entry name" value="Myb_DNA-binding"/>
    <property type="match status" value="2"/>
</dbReference>
<evidence type="ECO:0000256" key="4">
    <source>
        <dbReference type="ARBA" id="ARBA00023242"/>
    </source>
</evidence>
<feature type="domain" description="HTH myb-type" evidence="7">
    <location>
        <begin position="244"/>
        <end position="294"/>
    </location>
</feature>
<evidence type="ECO:0000313" key="9">
    <source>
        <dbReference type="Proteomes" id="UP001642360"/>
    </source>
</evidence>
<comment type="subcellular location">
    <subcellularLocation>
        <location evidence="1">Nucleus</location>
    </subcellularLocation>
</comment>
<keyword evidence="9" id="KW-1185">Reference proteome</keyword>
<gene>
    <name evidence="8" type="ORF">ILEXP_LOCUS4602</name>
</gene>
<keyword evidence="3" id="KW-0238">DNA-binding</keyword>
<evidence type="ECO:0000256" key="1">
    <source>
        <dbReference type="ARBA" id="ARBA00004123"/>
    </source>
</evidence>
<feature type="compositionally biased region" description="Polar residues" evidence="5">
    <location>
        <begin position="171"/>
        <end position="180"/>
    </location>
</feature>
<dbReference type="FunFam" id="1.10.10.60:FF:000010">
    <property type="entry name" value="Transcriptional activator Myb isoform A"/>
    <property type="match status" value="1"/>
</dbReference>
<comment type="caution">
    <text evidence="8">The sequence shown here is derived from an EMBL/GenBank/DDBJ whole genome shotgun (WGS) entry which is preliminary data.</text>
</comment>
<dbReference type="CDD" id="cd00167">
    <property type="entry name" value="SANT"/>
    <property type="match status" value="2"/>
</dbReference>
<dbReference type="PROSITE" id="PS50090">
    <property type="entry name" value="MYB_LIKE"/>
    <property type="match status" value="2"/>
</dbReference>
<dbReference type="Proteomes" id="UP001642360">
    <property type="component" value="Unassembled WGS sequence"/>
</dbReference>
<dbReference type="SUPFAM" id="SSF46689">
    <property type="entry name" value="Homeodomain-like"/>
    <property type="match status" value="1"/>
</dbReference>
<protein>
    <recommendedName>
        <fullName evidence="10">Transcription factor MYB98</fullName>
    </recommendedName>
</protein>
<dbReference type="SMART" id="SM00717">
    <property type="entry name" value="SANT"/>
    <property type="match status" value="2"/>
</dbReference>
<dbReference type="EMBL" id="CAUOFW020000825">
    <property type="protein sequence ID" value="CAK9137589.1"/>
    <property type="molecule type" value="Genomic_DNA"/>
</dbReference>
<dbReference type="PANTHER" id="PTHR45614:SF285">
    <property type="entry name" value="TRANSCRIPTION FACTOR MYB98"/>
    <property type="match status" value="1"/>
</dbReference>
<keyword evidence="2" id="KW-0677">Repeat</keyword>
<evidence type="ECO:0000259" key="6">
    <source>
        <dbReference type="PROSITE" id="PS50090"/>
    </source>
</evidence>
<dbReference type="FunFam" id="1.10.10.60:FF:000381">
    <property type="entry name" value="Transcription factor MYB119"/>
    <property type="match status" value="1"/>
</dbReference>